<keyword evidence="15" id="KW-0739">Sodium transport</keyword>
<evidence type="ECO:0000256" key="12">
    <source>
        <dbReference type="ARBA" id="ARBA00023136"/>
    </source>
</evidence>
<dbReference type="OrthoDB" id="5800348at2759"/>
<dbReference type="SMART" id="SM00179">
    <property type="entry name" value="EGF_CA"/>
    <property type="match status" value="3"/>
</dbReference>
<name>A0A2A2JGL5_9BILA</name>
<keyword evidence="16" id="KW-0407">Ion channel</keyword>
<organism evidence="19 20">
    <name type="scientific">Diploscapter pachys</name>
    <dbReference type="NCBI Taxonomy" id="2018661"/>
    <lineage>
        <taxon>Eukaryota</taxon>
        <taxon>Metazoa</taxon>
        <taxon>Ecdysozoa</taxon>
        <taxon>Nematoda</taxon>
        <taxon>Chromadorea</taxon>
        <taxon>Rhabditida</taxon>
        <taxon>Rhabditina</taxon>
        <taxon>Rhabditomorpha</taxon>
        <taxon>Rhabditoidea</taxon>
        <taxon>Rhabditidae</taxon>
        <taxon>Diploscapter</taxon>
    </lineage>
</organism>
<dbReference type="InterPro" id="IPR001873">
    <property type="entry name" value="ENaC"/>
</dbReference>
<evidence type="ECO:0000256" key="1">
    <source>
        <dbReference type="ARBA" id="ARBA00004141"/>
    </source>
</evidence>
<keyword evidence="10" id="KW-0915">Sodium</keyword>
<evidence type="ECO:0000256" key="9">
    <source>
        <dbReference type="ARBA" id="ARBA00022989"/>
    </source>
</evidence>
<dbReference type="PROSITE" id="PS00010">
    <property type="entry name" value="ASX_HYDROXYL"/>
    <property type="match status" value="2"/>
</dbReference>
<dbReference type="GO" id="GO:0007157">
    <property type="term" value="P:heterophilic cell-cell adhesion via plasma membrane cell adhesion molecules"/>
    <property type="evidence" value="ECO:0007669"/>
    <property type="project" value="TreeGrafter"/>
</dbReference>
<keyword evidence="11" id="KW-0406">Ion transport</keyword>
<keyword evidence="4" id="KW-0894">Sodium channel</keyword>
<keyword evidence="5 17" id="KW-0245">EGF-like domain</keyword>
<dbReference type="GO" id="GO:0005886">
    <property type="term" value="C:plasma membrane"/>
    <property type="evidence" value="ECO:0007669"/>
    <property type="project" value="TreeGrafter"/>
</dbReference>
<feature type="domain" description="EGF-like" evidence="18">
    <location>
        <begin position="223"/>
        <end position="259"/>
    </location>
</feature>
<dbReference type="InterPro" id="IPR001881">
    <property type="entry name" value="EGF-like_Ca-bd_dom"/>
</dbReference>
<accession>A0A2A2JGL5</accession>
<keyword evidence="6" id="KW-0812">Transmembrane</keyword>
<comment type="subcellular location">
    <subcellularLocation>
        <location evidence="1">Membrane</location>
        <topology evidence="1">Multi-pass membrane protein</topology>
    </subcellularLocation>
</comment>
<dbReference type="GO" id="GO:0005509">
    <property type="term" value="F:calcium ion binding"/>
    <property type="evidence" value="ECO:0007669"/>
    <property type="project" value="InterPro"/>
</dbReference>
<dbReference type="PRINTS" id="PR01078">
    <property type="entry name" value="AMINACHANNEL"/>
</dbReference>
<dbReference type="PROSITE" id="PS50026">
    <property type="entry name" value="EGF_3"/>
    <property type="match status" value="4"/>
</dbReference>
<gene>
    <name evidence="19" type="ORF">WR25_14430</name>
</gene>
<keyword evidence="7" id="KW-0732">Signal</keyword>
<evidence type="ECO:0000256" key="6">
    <source>
        <dbReference type="ARBA" id="ARBA00022692"/>
    </source>
</evidence>
<dbReference type="InterPro" id="IPR018097">
    <property type="entry name" value="EGF_Ca-bd_CS"/>
</dbReference>
<comment type="similarity">
    <text evidence="2">Belongs to the amiloride-sensitive sodium channel (TC 1.A.6) family.</text>
</comment>
<dbReference type="InterPro" id="IPR000152">
    <property type="entry name" value="EGF-type_Asp/Asn_hydroxyl_site"/>
</dbReference>
<keyword evidence="14" id="KW-0325">Glycoprotein</keyword>
<evidence type="ECO:0000256" key="16">
    <source>
        <dbReference type="ARBA" id="ARBA00023303"/>
    </source>
</evidence>
<evidence type="ECO:0000256" key="17">
    <source>
        <dbReference type="PROSITE-ProRule" id="PRU00076"/>
    </source>
</evidence>
<keyword evidence="13 17" id="KW-1015">Disulfide bond</keyword>
<dbReference type="PROSITE" id="PS01186">
    <property type="entry name" value="EGF_2"/>
    <property type="match status" value="1"/>
</dbReference>
<feature type="disulfide bond" evidence="17">
    <location>
        <begin position="299"/>
        <end position="308"/>
    </location>
</feature>
<dbReference type="PANTHER" id="PTHR24049">
    <property type="entry name" value="CRUMBS FAMILY MEMBER"/>
    <property type="match status" value="1"/>
</dbReference>
<dbReference type="Proteomes" id="UP000218231">
    <property type="component" value="Unassembled WGS sequence"/>
</dbReference>
<dbReference type="AlphaFoldDB" id="A0A2A2JGL5"/>
<evidence type="ECO:0000259" key="18">
    <source>
        <dbReference type="PROSITE" id="PS50026"/>
    </source>
</evidence>
<keyword evidence="3" id="KW-0813">Transport</keyword>
<keyword evidence="12" id="KW-0472">Membrane</keyword>
<evidence type="ECO:0000256" key="14">
    <source>
        <dbReference type="ARBA" id="ARBA00023180"/>
    </source>
</evidence>
<evidence type="ECO:0000256" key="11">
    <source>
        <dbReference type="ARBA" id="ARBA00023065"/>
    </source>
</evidence>
<reference evidence="19 20" key="1">
    <citation type="journal article" date="2017" name="Curr. Biol.">
        <title>Genome architecture and evolution of a unichromosomal asexual nematode.</title>
        <authorList>
            <person name="Fradin H."/>
            <person name="Zegar C."/>
            <person name="Gutwein M."/>
            <person name="Lucas J."/>
            <person name="Kovtun M."/>
            <person name="Corcoran D."/>
            <person name="Baugh L.R."/>
            <person name="Kiontke K."/>
            <person name="Gunsalus K."/>
            <person name="Fitch D.H."/>
            <person name="Piano F."/>
        </authorList>
    </citation>
    <scope>NUCLEOTIDE SEQUENCE [LARGE SCALE GENOMIC DNA]</scope>
    <source>
        <strain evidence="19">PF1309</strain>
    </source>
</reference>
<dbReference type="CDD" id="cd00054">
    <property type="entry name" value="EGF_CA"/>
    <property type="match status" value="3"/>
</dbReference>
<dbReference type="Gene3D" id="2.10.25.10">
    <property type="entry name" value="Laminin"/>
    <property type="match status" value="3"/>
</dbReference>
<dbReference type="STRING" id="2018661.A0A2A2JGL5"/>
<evidence type="ECO:0000256" key="10">
    <source>
        <dbReference type="ARBA" id="ARBA00023053"/>
    </source>
</evidence>
<dbReference type="PANTHER" id="PTHR24049:SF22">
    <property type="entry name" value="DROSOPHILA CRUMBS HOMOLOG"/>
    <property type="match status" value="1"/>
</dbReference>
<evidence type="ECO:0000313" key="20">
    <source>
        <dbReference type="Proteomes" id="UP000218231"/>
    </source>
</evidence>
<dbReference type="GO" id="GO:0045197">
    <property type="term" value="P:establishment or maintenance of epithelial cell apical/basal polarity"/>
    <property type="evidence" value="ECO:0007669"/>
    <property type="project" value="TreeGrafter"/>
</dbReference>
<dbReference type="InterPro" id="IPR000742">
    <property type="entry name" value="EGF"/>
</dbReference>
<protein>
    <recommendedName>
        <fullName evidence="18">EGF-like domain-containing protein</fullName>
    </recommendedName>
</protein>
<feature type="domain" description="EGF-like" evidence="18">
    <location>
        <begin position="33"/>
        <end position="73"/>
    </location>
</feature>
<keyword evidence="9" id="KW-1133">Transmembrane helix</keyword>
<dbReference type="PROSITE" id="PS00022">
    <property type="entry name" value="EGF_1"/>
    <property type="match status" value="3"/>
</dbReference>
<dbReference type="EMBL" id="LIAE01010455">
    <property type="protein sequence ID" value="PAV60672.1"/>
    <property type="molecule type" value="Genomic_DNA"/>
</dbReference>
<feature type="disulfide bond" evidence="17">
    <location>
        <begin position="249"/>
        <end position="258"/>
    </location>
</feature>
<dbReference type="SUPFAM" id="SSF57196">
    <property type="entry name" value="EGF/Laminin"/>
    <property type="match status" value="3"/>
</dbReference>
<feature type="disulfide bond" evidence="17">
    <location>
        <begin position="211"/>
        <end position="220"/>
    </location>
</feature>
<dbReference type="GO" id="GO:0032991">
    <property type="term" value="C:protein-containing complex"/>
    <property type="evidence" value="ECO:0007669"/>
    <property type="project" value="TreeGrafter"/>
</dbReference>
<feature type="domain" description="EGF-like" evidence="18">
    <location>
        <begin position="180"/>
        <end position="221"/>
    </location>
</feature>
<feature type="domain" description="EGF-like" evidence="18">
    <location>
        <begin position="261"/>
        <end position="309"/>
    </location>
</feature>
<evidence type="ECO:0000256" key="2">
    <source>
        <dbReference type="ARBA" id="ARBA00007193"/>
    </source>
</evidence>
<keyword evidence="8" id="KW-0677">Repeat</keyword>
<comment type="caution">
    <text evidence="19">The sequence shown here is derived from an EMBL/GenBank/DDBJ whole genome shotgun (WGS) entry which is preliminary data.</text>
</comment>
<sequence length="817" mass="91789">MEELVQMLEMETIVAVLLHSSCADGYSGSQCQLYDFCGKNTTCQNYGKCVNLWNGTDFMCQCIRPNTQGRYCEDSDTLYAIMEGRCYMSNNSYLQNSVNNPQNDWKCTKGCPGNGSQWCGKNQDRVWVYKFDTVVADDNPCKNNPTLCGSSTQGVCIDLPSNTDGGNGTDTGYLCVCAPVVDRCEYDKPCFNGTCVSTPSDISPIAYTCNCAPGFTGPTCANETNECIPNQCLYQSTCVDLFLDYKCICLPGTNGKNCENNINDCIPVNVDGQWYPTPCNTKDSQATCQDGINSYTCTCSSQWTGYNCSMNIIIRDVLLAIYGEINLEMVPLLEELMKNPTLIKDMVPFILGTKTYDERYALSWSVGDLFEWISFEEKALHLDLDLYAFNDIVLGNCFTFNHRLNPNYTYLVRDGGTPNGLRAKMHLQQKEYLPWTDTASILLFVHNANDYIFAESVRYNAEPHGTCNLDVYSTVYTKLDNIKEVVTESVSQIQIKSNPSTTSLHMQQKSTCVCPQACFNEIYSVTWTRSEYVAQLAECPDQSNQTCTSQETDTVRVVIRLPTLDSSLYQETPAMTASNTNSTDPPNPYPFGGFYQLCEPLPQLPGSSTDQSTNYPSKCVNASAPINNCNRMSPDFRCSNFRQVNIYTHDFSCATSNYMPQIIARIVKQLPDRTEIHQKKVCKDPHDQRTCKNENYTAIYKDQIALTSYQCRRNPNVTALPWRSGTLFAGLFKNGTNNPFTRTPNCPGTFQKALLADNVIVCLSYNYDADKKFSIPFSNFFSCQWNAIYRKCPPKYSTFLATVANNCEIFYCMNPPD</sequence>
<keyword evidence="20" id="KW-1185">Reference proteome</keyword>
<comment type="caution">
    <text evidence="17">Lacks conserved residue(s) required for the propagation of feature annotation.</text>
</comment>
<evidence type="ECO:0000256" key="8">
    <source>
        <dbReference type="ARBA" id="ARBA00022737"/>
    </source>
</evidence>
<evidence type="ECO:0000256" key="7">
    <source>
        <dbReference type="ARBA" id="ARBA00022729"/>
    </source>
</evidence>
<evidence type="ECO:0000256" key="4">
    <source>
        <dbReference type="ARBA" id="ARBA00022461"/>
    </source>
</evidence>
<dbReference type="PROSITE" id="PS01187">
    <property type="entry name" value="EGF_CA"/>
    <property type="match status" value="1"/>
</dbReference>
<evidence type="ECO:0000313" key="19">
    <source>
        <dbReference type="EMBL" id="PAV60672.1"/>
    </source>
</evidence>
<dbReference type="SMART" id="SM00181">
    <property type="entry name" value="EGF"/>
    <property type="match status" value="4"/>
</dbReference>
<dbReference type="GO" id="GO:0005272">
    <property type="term" value="F:sodium channel activity"/>
    <property type="evidence" value="ECO:0007669"/>
    <property type="project" value="UniProtKB-KW"/>
</dbReference>
<evidence type="ECO:0000256" key="15">
    <source>
        <dbReference type="ARBA" id="ARBA00023201"/>
    </source>
</evidence>
<feature type="disulfide bond" evidence="17">
    <location>
        <begin position="43"/>
        <end position="60"/>
    </location>
</feature>
<dbReference type="Gene3D" id="2.60.470.10">
    <property type="entry name" value="Acid-sensing ion channels like domains"/>
    <property type="match status" value="1"/>
</dbReference>
<dbReference type="InterPro" id="IPR051022">
    <property type="entry name" value="Notch_Cell-Fate_Det"/>
</dbReference>
<evidence type="ECO:0000256" key="13">
    <source>
        <dbReference type="ARBA" id="ARBA00023157"/>
    </source>
</evidence>
<evidence type="ECO:0000256" key="5">
    <source>
        <dbReference type="ARBA" id="ARBA00022536"/>
    </source>
</evidence>
<proteinExistence type="inferred from homology"/>
<evidence type="ECO:0000256" key="3">
    <source>
        <dbReference type="ARBA" id="ARBA00022448"/>
    </source>
</evidence>